<name>A0A9X8WH52_9BACI</name>
<dbReference type="AlphaFoldDB" id="A0A9X8WH52"/>
<gene>
    <name evidence="1" type="ORF">SAMN05878482_101332</name>
</gene>
<organism evidence="1 2">
    <name type="scientific">Peribacillus simplex</name>
    <dbReference type="NCBI Taxonomy" id="1478"/>
    <lineage>
        <taxon>Bacteria</taxon>
        <taxon>Bacillati</taxon>
        <taxon>Bacillota</taxon>
        <taxon>Bacilli</taxon>
        <taxon>Bacillales</taxon>
        <taxon>Bacillaceae</taxon>
        <taxon>Peribacillus</taxon>
    </lineage>
</organism>
<protein>
    <submittedName>
        <fullName evidence="1">Uncharacterized protein</fullName>
    </submittedName>
</protein>
<reference evidence="1 2" key="1">
    <citation type="submission" date="2017-01" db="EMBL/GenBank/DDBJ databases">
        <authorList>
            <person name="Varghese N."/>
            <person name="Submissions S."/>
        </authorList>
    </citation>
    <scope>NUCLEOTIDE SEQUENCE [LARGE SCALE GENOMIC DNA]</scope>
    <source>
        <strain evidence="1 2">RUG2-6</strain>
    </source>
</reference>
<evidence type="ECO:0000313" key="2">
    <source>
        <dbReference type="Proteomes" id="UP000185829"/>
    </source>
</evidence>
<evidence type="ECO:0000313" key="1">
    <source>
        <dbReference type="EMBL" id="SIQ09711.1"/>
    </source>
</evidence>
<dbReference type="Proteomes" id="UP000185829">
    <property type="component" value="Unassembled WGS sequence"/>
</dbReference>
<dbReference type="EMBL" id="FTMX01000001">
    <property type="protein sequence ID" value="SIQ09711.1"/>
    <property type="molecule type" value="Genomic_DNA"/>
</dbReference>
<accession>A0A9X8WH52</accession>
<sequence length="31" mass="3372">MGKGSTGRVEVGIDIDFKGIIELLIRNIKQA</sequence>
<comment type="caution">
    <text evidence="1">The sequence shown here is derived from an EMBL/GenBank/DDBJ whole genome shotgun (WGS) entry which is preliminary data.</text>
</comment>
<proteinExistence type="predicted"/>